<evidence type="ECO:0000313" key="2">
    <source>
        <dbReference type="Proteomes" id="UP000253772"/>
    </source>
</evidence>
<reference evidence="1 2" key="1">
    <citation type="submission" date="2019-03" db="EMBL/GenBank/DDBJ databases">
        <title>Comparative insights into the high quality Complete genome sequence of highly metal resistant Cupriavidus metallidurans strain BS1 isolated from a gold-copper mine.</title>
        <authorList>
            <person name="Mazhar H.S."/>
            <person name="Rensing C."/>
        </authorList>
    </citation>
    <scope>NUCLEOTIDE SEQUENCE [LARGE SCALE GENOMIC DNA]</scope>
    <source>
        <strain evidence="1 2">BS1</strain>
    </source>
</reference>
<dbReference type="EMBL" id="CP037901">
    <property type="protein sequence ID" value="QBP13183.1"/>
    <property type="molecule type" value="Genomic_DNA"/>
</dbReference>
<dbReference type="RefSeq" id="WP_128646519.1">
    <property type="nucleotide sequence ID" value="NZ_CP037901.1"/>
</dbReference>
<accession>A0A482IZX8</accession>
<dbReference type="Proteomes" id="UP000253772">
    <property type="component" value="Chromosome c2"/>
</dbReference>
<proteinExistence type="predicted"/>
<evidence type="ECO:0000313" key="1">
    <source>
        <dbReference type="EMBL" id="QBP13183.1"/>
    </source>
</evidence>
<organism evidence="1 2">
    <name type="scientific">Cupriavidus metallidurans</name>
    <dbReference type="NCBI Taxonomy" id="119219"/>
    <lineage>
        <taxon>Bacteria</taxon>
        <taxon>Pseudomonadati</taxon>
        <taxon>Pseudomonadota</taxon>
        <taxon>Betaproteobacteria</taxon>
        <taxon>Burkholderiales</taxon>
        <taxon>Burkholderiaceae</taxon>
        <taxon>Cupriavidus</taxon>
    </lineage>
</organism>
<name>A0A482IZX8_9BURK</name>
<sequence length="66" mass="7425">MSMLAAAPSVDVCSDRPSKWPINRDAGLLDLLLEVIEQQVGPFMERVPVRALFLALLSFHCPRFQQ</sequence>
<gene>
    <name evidence="1" type="ORF">DDF84_026465</name>
</gene>
<protein>
    <submittedName>
        <fullName evidence="1">Uncharacterized protein</fullName>
    </submittedName>
</protein>
<dbReference type="AlphaFoldDB" id="A0A482IZX8"/>